<dbReference type="GO" id="GO:0003735">
    <property type="term" value="F:structural constituent of ribosome"/>
    <property type="evidence" value="ECO:0007669"/>
    <property type="project" value="TreeGrafter"/>
</dbReference>
<keyword evidence="2" id="KW-0687">Ribonucleoprotein</keyword>
<reference evidence="2" key="1">
    <citation type="submission" date="2019-10" db="EMBL/GenBank/DDBJ databases">
        <authorList>
            <consortium name="DOE Joint Genome Institute"/>
            <person name="Kuo A."/>
            <person name="Miyauchi S."/>
            <person name="Kiss E."/>
            <person name="Drula E."/>
            <person name="Kohler A."/>
            <person name="Sanchez-Garcia M."/>
            <person name="Andreopoulos B."/>
            <person name="Barry K.W."/>
            <person name="Bonito G."/>
            <person name="Buee M."/>
            <person name="Carver A."/>
            <person name="Chen C."/>
            <person name="Cichocki N."/>
            <person name="Clum A."/>
            <person name="Culley D."/>
            <person name="Crous P.W."/>
            <person name="Fauchery L."/>
            <person name="Girlanda M."/>
            <person name="Hayes R."/>
            <person name="Keri Z."/>
            <person name="LaButti K."/>
            <person name="Lipzen A."/>
            <person name="Lombard V."/>
            <person name="Magnuson J."/>
            <person name="Maillard F."/>
            <person name="Morin E."/>
            <person name="Murat C."/>
            <person name="Nolan M."/>
            <person name="Ohm R."/>
            <person name="Pangilinan J."/>
            <person name="Pereira M."/>
            <person name="Perotto S."/>
            <person name="Peter M."/>
            <person name="Riley R."/>
            <person name="Sitrit Y."/>
            <person name="Stielow B."/>
            <person name="Szollosi G."/>
            <person name="Zifcakova L."/>
            <person name="Stursova M."/>
            <person name="Spatafora J.W."/>
            <person name="Tedersoo L."/>
            <person name="Vaario L.-M."/>
            <person name="Yamada A."/>
            <person name="Yan M."/>
            <person name="Wang P."/>
            <person name="Xu J."/>
            <person name="Bruns T."/>
            <person name="Baldrian P."/>
            <person name="Vilgalys R."/>
            <person name="Henrissat B."/>
            <person name="Grigoriev I.V."/>
            <person name="Hibbett D."/>
            <person name="Nagy L.G."/>
            <person name="Martin F.M."/>
        </authorList>
    </citation>
    <scope>NUCLEOTIDE SEQUENCE</scope>
    <source>
        <strain evidence="2">Prilba</strain>
    </source>
</reference>
<evidence type="ECO:0000313" key="2">
    <source>
        <dbReference type="EMBL" id="KAF8465215.1"/>
    </source>
</evidence>
<keyword evidence="2" id="KW-0689">Ribosomal protein</keyword>
<keyword evidence="3" id="KW-1185">Reference proteome</keyword>
<feature type="compositionally biased region" description="Polar residues" evidence="1">
    <location>
        <begin position="76"/>
        <end position="88"/>
    </location>
</feature>
<dbReference type="Pfam" id="PF12824">
    <property type="entry name" value="MRP-L20"/>
    <property type="match status" value="1"/>
</dbReference>
<dbReference type="AlphaFoldDB" id="A0A9P5JVC8"/>
<reference evidence="2" key="2">
    <citation type="journal article" date="2020" name="Nat. Commun.">
        <title>Large-scale genome sequencing of mycorrhizal fungi provides insights into the early evolution of symbiotic traits.</title>
        <authorList>
            <person name="Miyauchi S."/>
            <person name="Kiss E."/>
            <person name="Kuo A."/>
            <person name="Drula E."/>
            <person name="Kohler A."/>
            <person name="Sanchez-Garcia M."/>
            <person name="Morin E."/>
            <person name="Andreopoulos B."/>
            <person name="Barry K.W."/>
            <person name="Bonito G."/>
            <person name="Buee M."/>
            <person name="Carver A."/>
            <person name="Chen C."/>
            <person name="Cichocki N."/>
            <person name="Clum A."/>
            <person name="Culley D."/>
            <person name="Crous P.W."/>
            <person name="Fauchery L."/>
            <person name="Girlanda M."/>
            <person name="Hayes R.D."/>
            <person name="Keri Z."/>
            <person name="LaButti K."/>
            <person name="Lipzen A."/>
            <person name="Lombard V."/>
            <person name="Magnuson J."/>
            <person name="Maillard F."/>
            <person name="Murat C."/>
            <person name="Nolan M."/>
            <person name="Ohm R.A."/>
            <person name="Pangilinan J."/>
            <person name="Pereira M.F."/>
            <person name="Perotto S."/>
            <person name="Peter M."/>
            <person name="Pfister S."/>
            <person name="Riley R."/>
            <person name="Sitrit Y."/>
            <person name="Stielow J.B."/>
            <person name="Szollosi G."/>
            <person name="Zifcakova L."/>
            <person name="Stursova M."/>
            <person name="Spatafora J.W."/>
            <person name="Tedersoo L."/>
            <person name="Vaario L.M."/>
            <person name="Yamada A."/>
            <person name="Yan M."/>
            <person name="Wang P."/>
            <person name="Xu J."/>
            <person name="Bruns T."/>
            <person name="Baldrian P."/>
            <person name="Vilgalys R."/>
            <person name="Dunand C."/>
            <person name="Henrissat B."/>
            <person name="Grigoriev I.V."/>
            <person name="Hibbett D."/>
            <person name="Nagy L.G."/>
            <person name="Martin F.M."/>
        </authorList>
    </citation>
    <scope>NUCLEOTIDE SEQUENCE</scope>
    <source>
        <strain evidence="2">Prilba</strain>
    </source>
</reference>
<dbReference type="InterPro" id="IPR024388">
    <property type="entry name" value="Ribosomal_mL58"/>
</dbReference>
<gene>
    <name evidence="2" type="ORF">DFH94DRAFT_783697</name>
</gene>
<organism evidence="2 3">
    <name type="scientific">Russula ochroleuca</name>
    <dbReference type="NCBI Taxonomy" id="152965"/>
    <lineage>
        <taxon>Eukaryota</taxon>
        <taxon>Fungi</taxon>
        <taxon>Dikarya</taxon>
        <taxon>Basidiomycota</taxon>
        <taxon>Agaricomycotina</taxon>
        <taxon>Agaricomycetes</taxon>
        <taxon>Russulales</taxon>
        <taxon>Russulaceae</taxon>
        <taxon>Russula</taxon>
    </lineage>
</organism>
<evidence type="ECO:0000256" key="1">
    <source>
        <dbReference type="SAM" id="MobiDB-lite"/>
    </source>
</evidence>
<proteinExistence type="predicted"/>
<sequence>MGHRRGRLNSLTLFTTSRTMILRVRIPFLARGYATRLPQKPPMRHPDPLSNKPNAISTSLPEDLTFIHRPPPSAPTPLSYTVNPSSPLLRTDPQTPPAGSALPPPLKNATSAHPRLPEDKISEIRRLRMENPALHTRNKLADTFGCSPSFVSYVAPLKPSQQRTALAKRDREHEKARGRWGEKAALIREIRRKRKEFW</sequence>
<name>A0A9P5JVC8_9AGAM</name>
<comment type="caution">
    <text evidence="2">The sequence shown here is derived from an EMBL/GenBank/DDBJ whole genome shotgun (WGS) entry which is preliminary data.</text>
</comment>
<feature type="region of interest" description="Disordered" evidence="1">
    <location>
        <begin position="70"/>
        <end position="113"/>
    </location>
</feature>
<feature type="region of interest" description="Disordered" evidence="1">
    <location>
        <begin position="37"/>
        <end position="57"/>
    </location>
</feature>
<dbReference type="PANTHER" id="PTHR28266:SF1">
    <property type="entry name" value="LARGE RIBOSOMAL SUBUNIT PROTEIN ML58"/>
    <property type="match status" value="1"/>
</dbReference>
<accession>A0A9P5JVC8</accession>
<dbReference type="EMBL" id="WHVB01000048">
    <property type="protein sequence ID" value="KAF8465215.1"/>
    <property type="molecule type" value="Genomic_DNA"/>
</dbReference>
<dbReference type="OrthoDB" id="6021263at2759"/>
<dbReference type="GO" id="GO:0005762">
    <property type="term" value="C:mitochondrial large ribosomal subunit"/>
    <property type="evidence" value="ECO:0007669"/>
    <property type="project" value="TreeGrafter"/>
</dbReference>
<dbReference type="PANTHER" id="PTHR28266">
    <property type="entry name" value="54S RIBOSOMAL PROTEIN L20, MITOCHONDRIAL"/>
    <property type="match status" value="1"/>
</dbReference>
<evidence type="ECO:0000313" key="3">
    <source>
        <dbReference type="Proteomes" id="UP000759537"/>
    </source>
</evidence>
<protein>
    <submittedName>
        <fullName evidence="2">Mitochondrial ribosomal protein subunit L20-domain-containing protein</fullName>
    </submittedName>
</protein>
<dbReference type="Proteomes" id="UP000759537">
    <property type="component" value="Unassembled WGS sequence"/>
</dbReference>